<dbReference type="HOGENOM" id="CLU_1824090_0_0_12"/>
<feature type="transmembrane region" description="Helical" evidence="1">
    <location>
        <begin position="47"/>
        <end position="64"/>
    </location>
</feature>
<dbReference type="STRING" id="158190.SpiGrapes_3056"/>
<organism evidence="2 3">
    <name type="scientific">Sphaerochaeta pleomorpha (strain ATCC BAA-1885 / DSM 22778 / Grapes)</name>
    <dbReference type="NCBI Taxonomy" id="158190"/>
    <lineage>
        <taxon>Bacteria</taxon>
        <taxon>Pseudomonadati</taxon>
        <taxon>Spirochaetota</taxon>
        <taxon>Spirochaetia</taxon>
        <taxon>Spirochaetales</taxon>
        <taxon>Sphaerochaetaceae</taxon>
        <taxon>Sphaerochaeta</taxon>
    </lineage>
</organism>
<name>G8QYF7_SPHPG</name>
<feature type="transmembrane region" description="Helical" evidence="1">
    <location>
        <begin position="6"/>
        <end position="26"/>
    </location>
</feature>
<keyword evidence="1" id="KW-0812">Transmembrane</keyword>
<dbReference type="EMBL" id="CP003155">
    <property type="protein sequence ID" value="AEV30804.1"/>
    <property type="molecule type" value="Genomic_DNA"/>
</dbReference>
<accession>G8QYF7</accession>
<feature type="transmembrane region" description="Helical" evidence="1">
    <location>
        <begin position="70"/>
        <end position="88"/>
    </location>
</feature>
<dbReference type="OrthoDB" id="371055at2"/>
<evidence type="ECO:0000256" key="1">
    <source>
        <dbReference type="SAM" id="Phobius"/>
    </source>
</evidence>
<keyword evidence="3" id="KW-1185">Reference proteome</keyword>
<keyword evidence="1" id="KW-1133">Transmembrane helix</keyword>
<feature type="transmembrane region" description="Helical" evidence="1">
    <location>
        <begin position="120"/>
        <end position="140"/>
    </location>
</feature>
<keyword evidence="1" id="KW-0472">Membrane</keyword>
<sequence length="141" mass="15876">MIQVYSLCIIYLLLGSGFLLSDSYGVQFPLLLSLRYYFRNSKRFRRFLVLSGILLAVALCFFPVDPGPVFLGDLIPMVNVLGLTLWYVSQAFKVVNSTSGEDENSVLEATGQYFERNKRVFGYLTVCVACLHFLVPVSVLL</sequence>
<gene>
    <name evidence="2" type="ordered locus">SpiGrapes_3056</name>
</gene>
<dbReference type="Proteomes" id="UP000005632">
    <property type="component" value="Chromosome"/>
</dbReference>
<reference evidence="2 3" key="1">
    <citation type="submission" date="2011-11" db="EMBL/GenBank/DDBJ databases">
        <title>Complete sequence of Spirochaeta sp. grapes.</title>
        <authorList>
            <consortium name="US DOE Joint Genome Institute"/>
            <person name="Lucas S."/>
            <person name="Han J."/>
            <person name="Lapidus A."/>
            <person name="Cheng J.-F."/>
            <person name="Goodwin L."/>
            <person name="Pitluck S."/>
            <person name="Peters L."/>
            <person name="Ovchinnikova G."/>
            <person name="Munk A.C."/>
            <person name="Detter J.C."/>
            <person name="Han C."/>
            <person name="Tapia R."/>
            <person name="Land M."/>
            <person name="Hauser L."/>
            <person name="Kyrpides N."/>
            <person name="Ivanova N."/>
            <person name="Pagani I."/>
            <person name="Ritalahtilisa K."/>
            <person name="Loeffler F."/>
            <person name="Woyke T."/>
        </authorList>
    </citation>
    <scope>NUCLEOTIDE SEQUENCE [LARGE SCALE GENOMIC DNA]</scope>
    <source>
        <strain evidence="3">ATCC BAA-1885 / DSM 22778 / Grapes</strain>
    </source>
</reference>
<evidence type="ECO:0000313" key="2">
    <source>
        <dbReference type="EMBL" id="AEV30804.1"/>
    </source>
</evidence>
<proteinExistence type="predicted"/>
<dbReference type="AlphaFoldDB" id="G8QYF7"/>
<dbReference type="RefSeq" id="WP_014271643.1">
    <property type="nucleotide sequence ID" value="NC_016633.1"/>
</dbReference>
<protein>
    <submittedName>
        <fullName evidence="2">Uncharacterized protein</fullName>
    </submittedName>
</protein>
<dbReference type="KEGG" id="sgp:SpiGrapes_3056"/>
<evidence type="ECO:0000313" key="3">
    <source>
        <dbReference type="Proteomes" id="UP000005632"/>
    </source>
</evidence>